<evidence type="ECO:0000256" key="1">
    <source>
        <dbReference type="ARBA" id="ARBA00022679"/>
    </source>
</evidence>
<reference evidence="3 4" key="1">
    <citation type="submission" date="2020-10" db="EMBL/GenBank/DDBJ databases">
        <authorList>
            <person name="Castelo-Branco R."/>
            <person name="Eusebio N."/>
            <person name="Adriana R."/>
            <person name="Vieira A."/>
            <person name="Brugerolle De Fraissinette N."/>
            <person name="Rezende De Castro R."/>
            <person name="Schneider M.P."/>
            <person name="Vasconcelos V."/>
            <person name="Leao P.N."/>
        </authorList>
    </citation>
    <scope>NUCLEOTIDE SEQUENCE [LARGE SCALE GENOMIC DNA]</scope>
    <source>
        <strain evidence="3 4">LEGE 06123</strain>
    </source>
</reference>
<keyword evidence="3" id="KW-0489">Methyltransferase</keyword>
<dbReference type="PANTHER" id="PTHR43861">
    <property type="entry name" value="TRANS-ACONITATE 2-METHYLTRANSFERASE-RELATED"/>
    <property type="match status" value="1"/>
</dbReference>
<dbReference type="RefSeq" id="WP_193934715.1">
    <property type="nucleotide sequence ID" value="NZ_CAWPMZ010000137.1"/>
</dbReference>
<accession>A0ABR9UYG8</accession>
<dbReference type="Gene3D" id="2.20.25.110">
    <property type="entry name" value="S-adenosyl-L-methionine-dependent methyltransferases"/>
    <property type="match status" value="1"/>
</dbReference>
<keyword evidence="1" id="KW-0808">Transferase</keyword>
<keyword evidence="4" id="KW-1185">Reference proteome</keyword>
<sequence length="242" mass="27333">MSEWYKEDLAFIHDVGFSDYALQSAPGILAILEQNKIHKGLVVDLGCGSGLSAQEFIKADYCVLGIDISESMIDIARTRVPNANFQVGSLFKVEIPPCHAVTSIGECLNYLFDPDSDRQLLIQLFHRIYSALTPGGIFIFDIAEPGQVEQGTKVKGFTEGDGWIVLVEKEEQREILTRRIIAFRKVEEHYRRDDEVHYLCLYKATEIASELRQIGFQVQVMRSYGEYNLPKSHAAFVARKPA</sequence>
<evidence type="ECO:0000259" key="2">
    <source>
        <dbReference type="Pfam" id="PF13649"/>
    </source>
</evidence>
<organism evidence="3 4">
    <name type="scientific">Gloeocapsopsis crepidinum LEGE 06123</name>
    <dbReference type="NCBI Taxonomy" id="588587"/>
    <lineage>
        <taxon>Bacteria</taxon>
        <taxon>Bacillati</taxon>
        <taxon>Cyanobacteriota</taxon>
        <taxon>Cyanophyceae</taxon>
        <taxon>Oscillatoriophycideae</taxon>
        <taxon>Chroococcales</taxon>
        <taxon>Chroococcaceae</taxon>
        <taxon>Gloeocapsopsis</taxon>
    </lineage>
</organism>
<evidence type="ECO:0000313" key="3">
    <source>
        <dbReference type="EMBL" id="MBE9193326.1"/>
    </source>
</evidence>
<dbReference type="GO" id="GO:0008168">
    <property type="term" value="F:methyltransferase activity"/>
    <property type="evidence" value="ECO:0007669"/>
    <property type="project" value="UniProtKB-KW"/>
</dbReference>
<name>A0ABR9UYG8_9CHRO</name>
<dbReference type="InterPro" id="IPR041698">
    <property type="entry name" value="Methyltransf_25"/>
</dbReference>
<dbReference type="Pfam" id="PF13649">
    <property type="entry name" value="Methyltransf_25"/>
    <property type="match status" value="1"/>
</dbReference>
<feature type="domain" description="Methyltransferase" evidence="2">
    <location>
        <begin position="42"/>
        <end position="136"/>
    </location>
</feature>
<dbReference type="Gene3D" id="3.40.50.150">
    <property type="entry name" value="Vaccinia Virus protein VP39"/>
    <property type="match status" value="1"/>
</dbReference>
<dbReference type="SUPFAM" id="SSF53335">
    <property type="entry name" value="S-adenosyl-L-methionine-dependent methyltransferases"/>
    <property type="match status" value="1"/>
</dbReference>
<evidence type="ECO:0000313" key="4">
    <source>
        <dbReference type="Proteomes" id="UP000651156"/>
    </source>
</evidence>
<proteinExistence type="predicted"/>
<gene>
    <name evidence="3" type="ORF">IQ230_23880</name>
</gene>
<dbReference type="GO" id="GO:0032259">
    <property type="term" value="P:methylation"/>
    <property type="evidence" value="ECO:0007669"/>
    <property type="project" value="UniProtKB-KW"/>
</dbReference>
<dbReference type="Proteomes" id="UP000651156">
    <property type="component" value="Unassembled WGS sequence"/>
</dbReference>
<dbReference type="InterPro" id="IPR029063">
    <property type="entry name" value="SAM-dependent_MTases_sf"/>
</dbReference>
<dbReference type="CDD" id="cd02440">
    <property type="entry name" value="AdoMet_MTases"/>
    <property type="match status" value="1"/>
</dbReference>
<comment type="caution">
    <text evidence="3">The sequence shown here is derived from an EMBL/GenBank/DDBJ whole genome shotgun (WGS) entry which is preliminary data.</text>
</comment>
<protein>
    <submittedName>
        <fullName evidence="3">Class I SAM-dependent methyltransferase</fullName>
    </submittedName>
</protein>
<dbReference type="EMBL" id="JADEWN010000088">
    <property type="protein sequence ID" value="MBE9193326.1"/>
    <property type="molecule type" value="Genomic_DNA"/>
</dbReference>